<reference evidence="2" key="1">
    <citation type="submission" date="2018-11" db="EMBL/GenBank/DDBJ databases">
        <authorList>
            <person name="Grassa J C."/>
        </authorList>
    </citation>
    <scope>NUCLEOTIDE SEQUENCE [LARGE SCALE GENOMIC DNA]</scope>
</reference>
<keyword evidence="3" id="KW-1185">Reference proteome</keyword>
<dbReference type="EnsemblPlants" id="evm.model.07.1202">
    <property type="protein sequence ID" value="cds.evm.model.07.1202"/>
    <property type="gene ID" value="evm.TU.07.1202"/>
</dbReference>
<dbReference type="InterPro" id="IPR040256">
    <property type="entry name" value="At4g02000-like"/>
</dbReference>
<dbReference type="PANTHER" id="PTHR31286:SF165">
    <property type="entry name" value="DUF4283 DOMAIN-CONTAINING PROTEIN"/>
    <property type="match status" value="1"/>
</dbReference>
<proteinExistence type="predicted"/>
<sequence length="267" mass="30387">MATPLQRIPPPLNTITVSKDIVEELPLIQEVVTEREQVEEFHDTCKNLIIDTGIEISGEEQSTRVSPRSDSWAEEVLTLLSRDEATCDLILEAGVIHFDKKPVVLRPWSTEIYSTRMVNSVPVWVRLNGLGLQYWGKNNLSALVSTIGKPAMIDNVTQERSMVKFSRVLVEIEISDDPPKTISFINERKQLVEQSVEYEWLPTKCSACANLGHTIANCNKEKKIIWKKKQSVEKEKVLDKQKDDINQDKDSGEMADLRRVVNDSRLD</sequence>
<dbReference type="Proteomes" id="UP000596661">
    <property type="component" value="Chromosome 7"/>
</dbReference>
<dbReference type="AlphaFoldDB" id="A0A803Q1Q9"/>
<evidence type="ECO:0000313" key="3">
    <source>
        <dbReference type="Proteomes" id="UP000596661"/>
    </source>
</evidence>
<evidence type="ECO:0000256" key="1">
    <source>
        <dbReference type="SAM" id="MobiDB-lite"/>
    </source>
</evidence>
<protein>
    <recommendedName>
        <fullName evidence="4">DUF4283 domain-containing protein</fullName>
    </recommendedName>
</protein>
<feature type="region of interest" description="Disordered" evidence="1">
    <location>
        <begin position="237"/>
        <end position="267"/>
    </location>
</feature>
<organism evidence="2 3">
    <name type="scientific">Cannabis sativa</name>
    <name type="common">Hemp</name>
    <name type="synonym">Marijuana</name>
    <dbReference type="NCBI Taxonomy" id="3483"/>
    <lineage>
        <taxon>Eukaryota</taxon>
        <taxon>Viridiplantae</taxon>
        <taxon>Streptophyta</taxon>
        <taxon>Embryophyta</taxon>
        <taxon>Tracheophyta</taxon>
        <taxon>Spermatophyta</taxon>
        <taxon>Magnoliopsida</taxon>
        <taxon>eudicotyledons</taxon>
        <taxon>Gunneridae</taxon>
        <taxon>Pentapetalae</taxon>
        <taxon>rosids</taxon>
        <taxon>fabids</taxon>
        <taxon>Rosales</taxon>
        <taxon>Cannabaceae</taxon>
        <taxon>Cannabis</taxon>
    </lineage>
</organism>
<dbReference type="EMBL" id="UZAU01000655">
    <property type="status" value="NOT_ANNOTATED_CDS"/>
    <property type="molecule type" value="Genomic_DNA"/>
</dbReference>
<accession>A0A803Q1Q9</accession>
<evidence type="ECO:0000313" key="2">
    <source>
        <dbReference type="EnsemblPlants" id="cds.evm.model.07.1202"/>
    </source>
</evidence>
<evidence type="ECO:0008006" key="4">
    <source>
        <dbReference type="Google" id="ProtNLM"/>
    </source>
</evidence>
<dbReference type="PANTHER" id="PTHR31286">
    <property type="entry name" value="GLYCINE-RICH CELL WALL STRUCTURAL PROTEIN 1.8-LIKE"/>
    <property type="match status" value="1"/>
</dbReference>
<reference evidence="2" key="2">
    <citation type="submission" date="2021-03" db="UniProtKB">
        <authorList>
            <consortium name="EnsemblPlants"/>
        </authorList>
    </citation>
    <scope>IDENTIFICATION</scope>
</reference>
<dbReference type="Gramene" id="evm.model.07.1202">
    <property type="protein sequence ID" value="cds.evm.model.07.1202"/>
    <property type="gene ID" value="evm.TU.07.1202"/>
</dbReference>
<name>A0A803Q1Q9_CANSA</name>